<feature type="chain" id="PRO_5015591463" description="Methylamine utilization protein" evidence="1">
    <location>
        <begin position="23"/>
        <end position="262"/>
    </location>
</feature>
<protein>
    <recommendedName>
        <fullName evidence="4">Methylamine utilization protein</fullName>
    </recommendedName>
</protein>
<evidence type="ECO:0008006" key="4">
    <source>
        <dbReference type="Google" id="ProtNLM"/>
    </source>
</evidence>
<dbReference type="AlphaFoldDB" id="A0A2S8GEY6"/>
<accession>A0A2S8GEY6</accession>
<proteinExistence type="predicted"/>
<gene>
    <name evidence="2" type="ORF">C5Y93_25205</name>
</gene>
<dbReference type="EMBL" id="PUHZ01000024">
    <property type="protein sequence ID" value="PQO43017.1"/>
    <property type="molecule type" value="Genomic_DNA"/>
</dbReference>
<keyword evidence="1" id="KW-0732">Signal</keyword>
<dbReference type="SUPFAM" id="SSF49503">
    <property type="entry name" value="Cupredoxins"/>
    <property type="match status" value="1"/>
</dbReference>
<dbReference type="OrthoDB" id="9772097at2"/>
<sequence>MKLLHFSSALLLALCVSSFASAEGWGTIKGKFVVDGKVAEPEALVITKDKEVCTKTKLFDESLLVGADGGLKNVCVWVSLGRRDPQPPVHPDYEKTAEETVVVDNLACAYVPHVAVVRPSQKVEFKNSDPIAHNFKVDGFANNPFNTLVPAGGSFEHQFTSEERVPMVAACAIHPWMIGYIVVKDSPYVAVSAEDGSFEIKNMPAGEWKFQFWHTSGGYLGEVKMGGKAEKDRKGEYEVTVEDGKTTDLGVITVPADILKKK</sequence>
<feature type="signal peptide" evidence="1">
    <location>
        <begin position="1"/>
        <end position="22"/>
    </location>
</feature>
<evidence type="ECO:0000313" key="2">
    <source>
        <dbReference type="EMBL" id="PQO43017.1"/>
    </source>
</evidence>
<name>A0A2S8GEY6_9BACT</name>
<dbReference type="Proteomes" id="UP000237819">
    <property type="component" value="Unassembled WGS sequence"/>
</dbReference>
<comment type="caution">
    <text evidence="2">The sequence shown here is derived from an EMBL/GenBank/DDBJ whole genome shotgun (WGS) entry which is preliminary data.</text>
</comment>
<evidence type="ECO:0000313" key="3">
    <source>
        <dbReference type="Proteomes" id="UP000237819"/>
    </source>
</evidence>
<dbReference type="Gene3D" id="2.60.40.420">
    <property type="entry name" value="Cupredoxins - blue copper proteins"/>
    <property type="match status" value="1"/>
</dbReference>
<dbReference type="SUPFAM" id="SSF49464">
    <property type="entry name" value="Carboxypeptidase regulatory domain-like"/>
    <property type="match status" value="1"/>
</dbReference>
<dbReference type="InterPro" id="IPR008972">
    <property type="entry name" value="Cupredoxin"/>
</dbReference>
<reference evidence="2 3" key="1">
    <citation type="submission" date="2018-02" db="EMBL/GenBank/DDBJ databases">
        <title>Comparative genomes isolates from brazilian mangrove.</title>
        <authorList>
            <person name="Araujo J.E."/>
            <person name="Taketani R.G."/>
            <person name="Silva M.C.P."/>
            <person name="Loureco M.V."/>
            <person name="Andreote F.D."/>
        </authorList>
    </citation>
    <scope>NUCLEOTIDE SEQUENCE [LARGE SCALE GENOMIC DNA]</scope>
    <source>
        <strain evidence="2 3">Nap-Phe MGV</strain>
    </source>
</reference>
<evidence type="ECO:0000256" key="1">
    <source>
        <dbReference type="SAM" id="SignalP"/>
    </source>
</evidence>
<dbReference type="InterPro" id="IPR008969">
    <property type="entry name" value="CarboxyPept-like_regulatory"/>
</dbReference>
<organism evidence="2 3">
    <name type="scientific">Blastopirellula marina</name>
    <dbReference type="NCBI Taxonomy" id="124"/>
    <lineage>
        <taxon>Bacteria</taxon>
        <taxon>Pseudomonadati</taxon>
        <taxon>Planctomycetota</taxon>
        <taxon>Planctomycetia</taxon>
        <taxon>Pirellulales</taxon>
        <taxon>Pirellulaceae</taxon>
        <taxon>Blastopirellula</taxon>
    </lineage>
</organism>
<dbReference type="RefSeq" id="WP_105338230.1">
    <property type="nucleotide sequence ID" value="NZ_PUHZ01000024.1"/>
</dbReference>